<organism evidence="1 2">
    <name type="scientific">Paenibacillus lactis 154</name>
    <dbReference type="NCBI Taxonomy" id="743719"/>
    <lineage>
        <taxon>Bacteria</taxon>
        <taxon>Bacillati</taxon>
        <taxon>Bacillota</taxon>
        <taxon>Bacilli</taxon>
        <taxon>Bacillales</taxon>
        <taxon>Paenibacillaceae</taxon>
        <taxon>Paenibacillus</taxon>
    </lineage>
</organism>
<dbReference type="Proteomes" id="UP000003891">
    <property type="component" value="Unassembled WGS sequence"/>
</dbReference>
<evidence type="ECO:0000313" key="1">
    <source>
        <dbReference type="EMBL" id="EHB47879.1"/>
    </source>
</evidence>
<proteinExistence type="predicted"/>
<dbReference type="AlphaFoldDB" id="G4HPH2"/>
<reference evidence="1 2" key="1">
    <citation type="submission" date="2011-09" db="EMBL/GenBank/DDBJ databases">
        <title>The draft genome of Paenibacillus lactis 154.</title>
        <authorList>
            <consortium name="US DOE Joint Genome Institute (JGI-PGF)"/>
            <person name="Lucas S."/>
            <person name="Han J."/>
            <person name="Lapidus A."/>
            <person name="Cheng J.-F."/>
            <person name="Goodwin L."/>
            <person name="Pitluck S."/>
            <person name="Peters L."/>
            <person name="Land M.L."/>
            <person name="Hauser L."/>
            <person name="Siebers A."/>
            <person name="Thelen M."/>
            <person name="Hugenholtz P."/>
            <person name="Allgaier M."/>
            <person name="Woyke T.J."/>
        </authorList>
    </citation>
    <scope>NUCLEOTIDE SEQUENCE [LARGE SCALE GENOMIC DNA]</scope>
    <source>
        <strain evidence="1 2">154</strain>
    </source>
</reference>
<sequence>MNMNLNQEMGPDIGVRLFFAFAVREGKKHKKMDIGTIFVKHITMNTLRTDLT</sequence>
<dbReference type="EMBL" id="AGIP01000026">
    <property type="protein sequence ID" value="EHB47879.1"/>
    <property type="molecule type" value="Genomic_DNA"/>
</dbReference>
<accession>G4HPH2</accession>
<gene>
    <name evidence="1" type="ORF">PaelaDRAFT_5883</name>
</gene>
<dbReference type="STRING" id="743719.PaelaDRAFT_5883"/>
<dbReference type="PATRIC" id="fig|743719.3.peg.5980"/>
<protein>
    <submittedName>
        <fullName evidence="1">Uncharacterized protein</fullName>
    </submittedName>
</protein>
<name>G4HPH2_9BACL</name>
<evidence type="ECO:0000313" key="2">
    <source>
        <dbReference type="Proteomes" id="UP000003891"/>
    </source>
</evidence>